<name>A0A6V7QSM1_ANACO</name>
<dbReference type="GO" id="GO:0061630">
    <property type="term" value="F:ubiquitin protein ligase activity"/>
    <property type="evidence" value="ECO:0007669"/>
    <property type="project" value="TreeGrafter"/>
</dbReference>
<dbReference type="GO" id="GO:0008270">
    <property type="term" value="F:zinc ion binding"/>
    <property type="evidence" value="ECO:0007669"/>
    <property type="project" value="UniProtKB-KW"/>
</dbReference>
<dbReference type="InterPro" id="IPR013083">
    <property type="entry name" value="Znf_RING/FYVE/PHD"/>
</dbReference>
<dbReference type="PROSITE" id="PS50089">
    <property type="entry name" value="ZF_RING_2"/>
    <property type="match status" value="1"/>
</dbReference>
<dbReference type="GO" id="GO:0006511">
    <property type="term" value="P:ubiquitin-dependent protein catabolic process"/>
    <property type="evidence" value="ECO:0007669"/>
    <property type="project" value="TreeGrafter"/>
</dbReference>
<dbReference type="SUPFAM" id="SSF57850">
    <property type="entry name" value="RING/U-box"/>
    <property type="match status" value="1"/>
</dbReference>
<protein>
    <recommendedName>
        <fullName evidence="2">RING-type domain-containing protein</fullName>
    </recommendedName>
</protein>
<dbReference type="Pfam" id="PF13639">
    <property type="entry name" value="zf-RING_2"/>
    <property type="match status" value="1"/>
</dbReference>
<dbReference type="EMBL" id="CAJEUB010000005">
    <property type="protein sequence ID" value="CAD1845776.1"/>
    <property type="molecule type" value="Genomic_DNA"/>
</dbReference>
<dbReference type="InterPro" id="IPR051826">
    <property type="entry name" value="E3_ubiquitin-ligase_domain"/>
</dbReference>
<accession>A0A6V7QSM1</accession>
<evidence type="ECO:0000259" key="2">
    <source>
        <dbReference type="PROSITE" id="PS50089"/>
    </source>
</evidence>
<dbReference type="PANTHER" id="PTHR22765">
    <property type="entry name" value="RING FINGER AND PROTEASE ASSOCIATED DOMAIN-CONTAINING"/>
    <property type="match status" value="1"/>
</dbReference>
<evidence type="ECO:0000256" key="1">
    <source>
        <dbReference type="PROSITE-ProRule" id="PRU00175"/>
    </source>
</evidence>
<proteinExistence type="predicted"/>
<dbReference type="InterPro" id="IPR001841">
    <property type="entry name" value="Znf_RING"/>
</dbReference>
<dbReference type="Gene3D" id="3.30.40.10">
    <property type="entry name" value="Zinc/RING finger domain, C3HC4 (zinc finger)"/>
    <property type="match status" value="1"/>
</dbReference>
<feature type="domain" description="RING-type" evidence="2">
    <location>
        <begin position="207"/>
        <end position="249"/>
    </location>
</feature>
<dbReference type="PANTHER" id="PTHR22765:SF434">
    <property type="entry name" value="GB|AAD18119.1-RELATED"/>
    <property type="match status" value="1"/>
</dbReference>
<organism evidence="3">
    <name type="scientific">Ananas comosus var. bracteatus</name>
    <name type="common">red pineapple</name>
    <dbReference type="NCBI Taxonomy" id="296719"/>
    <lineage>
        <taxon>Eukaryota</taxon>
        <taxon>Viridiplantae</taxon>
        <taxon>Streptophyta</taxon>
        <taxon>Embryophyta</taxon>
        <taxon>Tracheophyta</taxon>
        <taxon>Spermatophyta</taxon>
        <taxon>Magnoliopsida</taxon>
        <taxon>Liliopsida</taxon>
        <taxon>Poales</taxon>
        <taxon>Bromeliaceae</taxon>
        <taxon>Bromelioideae</taxon>
        <taxon>Ananas</taxon>
    </lineage>
</organism>
<dbReference type="AlphaFoldDB" id="A0A6V7QSM1"/>
<reference evidence="3" key="1">
    <citation type="submission" date="2020-07" db="EMBL/GenBank/DDBJ databases">
        <authorList>
            <person name="Lin J."/>
        </authorList>
    </citation>
    <scope>NUCLEOTIDE SEQUENCE</scope>
</reference>
<dbReference type="SMART" id="SM00184">
    <property type="entry name" value="RING"/>
    <property type="match status" value="1"/>
</dbReference>
<keyword evidence="1" id="KW-0479">Metal-binding</keyword>
<evidence type="ECO:0000313" key="3">
    <source>
        <dbReference type="EMBL" id="CAD1845776.1"/>
    </source>
</evidence>
<sequence>MKTVSKSHPVSLTSPPSIRPCVFDGSSRLFSIPYRPKEIMVIISSKLPLDQPWIVLKIPWKGIEKPERGKVYNHYDSTTITTTIAKDVSCFIKNLDGSMTEIFQKLDAAVPFLGRLPPDSLGRLYIERPLRDKVRKAVKSCGSGGFMLGFEITVALDSDPNQDLCRMTNIRPELATVATDADPLYSPMDRQPRLTTVLPTDADSSCCPICLDKLFGEELAVEWLPCAHGFHHGCIDSWFERAWTCPICRLSVE</sequence>
<gene>
    <name evidence="3" type="ORF">CB5_LOCUS28987</name>
</gene>
<keyword evidence="1" id="KW-0862">Zinc</keyword>
<keyword evidence="1" id="KW-0863">Zinc-finger</keyword>